<dbReference type="AlphaFoldDB" id="A0A679FKL7"/>
<evidence type="ECO:0000313" key="2">
    <source>
        <dbReference type="EMBL" id="BBW97002.1"/>
    </source>
</evidence>
<dbReference type="InterPro" id="IPR002559">
    <property type="entry name" value="Transposase_11"/>
</dbReference>
<accession>A0A679FKL7</accession>
<organism evidence="2 3">
    <name type="scientific">Geobacillus subterraneus</name>
    <dbReference type="NCBI Taxonomy" id="129338"/>
    <lineage>
        <taxon>Bacteria</taxon>
        <taxon>Bacillati</taxon>
        <taxon>Bacillota</taxon>
        <taxon>Bacilli</taxon>
        <taxon>Bacillales</taxon>
        <taxon>Anoxybacillaceae</taxon>
        <taxon>Geobacillus</taxon>
    </lineage>
</organism>
<dbReference type="Proteomes" id="UP000501421">
    <property type="component" value="Chromosome"/>
</dbReference>
<protein>
    <recommendedName>
        <fullName evidence="1">Transposase IS4-like domain-containing protein</fullName>
    </recommendedName>
</protein>
<proteinExistence type="predicted"/>
<dbReference type="EMBL" id="AP022557">
    <property type="protein sequence ID" value="BBW97002.1"/>
    <property type="molecule type" value="Genomic_DNA"/>
</dbReference>
<dbReference type="GO" id="GO:0006313">
    <property type="term" value="P:DNA transposition"/>
    <property type="evidence" value="ECO:0007669"/>
    <property type="project" value="InterPro"/>
</dbReference>
<evidence type="ECO:0000313" key="3">
    <source>
        <dbReference type="Proteomes" id="UP000501421"/>
    </source>
</evidence>
<name>A0A679FKL7_9BACL</name>
<sequence>MGHPLGEGEAIEVEHVYIGHERLSVPRLIFRRLTAEEWQKRMAYVQKKEKRKGKALTRQTLEQKKYHILLTNLPQESFDGQQVYELYSLRWPIEWLFKA</sequence>
<dbReference type="RefSeq" id="WP_231559801.1">
    <property type="nucleotide sequence ID" value="NZ_AP022557.1"/>
</dbReference>
<evidence type="ECO:0000259" key="1">
    <source>
        <dbReference type="Pfam" id="PF01609"/>
    </source>
</evidence>
<dbReference type="Pfam" id="PF01609">
    <property type="entry name" value="DDE_Tnp_1"/>
    <property type="match status" value="1"/>
</dbReference>
<dbReference type="GO" id="GO:0003677">
    <property type="term" value="F:DNA binding"/>
    <property type="evidence" value="ECO:0007669"/>
    <property type="project" value="InterPro"/>
</dbReference>
<keyword evidence="3" id="KW-1185">Reference proteome</keyword>
<reference evidence="3" key="1">
    <citation type="journal article" date="2020" name="Microbiol. Resour. Announc.">
        <title>Complete Genome Sequence of Geobacillus sp. Strain E55-1, Isolated from Mine Geyser in Japan.</title>
        <authorList>
            <person name="Miyazaki K."/>
            <person name="Hase E."/>
            <person name="Tokito N."/>
        </authorList>
    </citation>
    <scope>NUCLEOTIDE SEQUENCE [LARGE SCALE GENOMIC DNA]</scope>
    <source>
        <strain evidence="3">E55-1</strain>
    </source>
</reference>
<feature type="domain" description="Transposase IS4-like" evidence="1">
    <location>
        <begin position="26"/>
        <end position="98"/>
    </location>
</feature>
<gene>
    <name evidence="2" type="ORF">GsuE55_18350</name>
</gene>
<dbReference type="SUPFAM" id="SSF53098">
    <property type="entry name" value="Ribonuclease H-like"/>
    <property type="match status" value="1"/>
</dbReference>
<dbReference type="InterPro" id="IPR012337">
    <property type="entry name" value="RNaseH-like_sf"/>
</dbReference>
<dbReference type="GO" id="GO:0004803">
    <property type="term" value="F:transposase activity"/>
    <property type="evidence" value="ECO:0007669"/>
    <property type="project" value="InterPro"/>
</dbReference>